<feature type="compositionally biased region" description="Low complexity" evidence="2">
    <location>
        <begin position="288"/>
        <end position="305"/>
    </location>
</feature>
<proteinExistence type="predicted"/>
<protein>
    <recommendedName>
        <fullName evidence="3">HTH CENPB-type domain-containing protein</fullName>
    </recommendedName>
</protein>
<feature type="non-terminal residue" evidence="4">
    <location>
        <position position="329"/>
    </location>
</feature>
<dbReference type="GO" id="GO:0003677">
    <property type="term" value="F:DNA binding"/>
    <property type="evidence" value="ECO:0007669"/>
    <property type="project" value="UniProtKB-KW"/>
</dbReference>
<feature type="non-terminal residue" evidence="4">
    <location>
        <position position="1"/>
    </location>
</feature>
<feature type="domain" description="HTH CENPB-type" evidence="3">
    <location>
        <begin position="148"/>
        <end position="203"/>
    </location>
</feature>
<accession>A0A3E2HBL8</accession>
<gene>
    <name evidence="4" type="ORF">B7463_g5776</name>
</gene>
<evidence type="ECO:0000313" key="4">
    <source>
        <dbReference type="EMBL" id="RFU30542.1"/>
    </source>
</evidence>
<dbReference type="Proteomes" id="UP000258309">
    <property type="component" value="Unassembled WGS sequence"/>
</dbReference>
<feature type="compositionally biased region" description="Basic and acidic residues" evidence="2">
    <location>
        <begin position="1"/>
        <end position="13"/>
    </location>
</feature>
<feature type="region of interest" description="Disordered" evidence="2">
    <location>
        <begin position="270"/>
        <end position="305"/>
    </location>
</feature>
<evidence type="ECO:0000256" key="1">
    <source>
        <dbReference type="ARBA" id="ARBA00023125"/>
    </source>
</evidence>
<feature type="region of interest" description="Disordered" evidence="2">
    <location>
        <begin position="1"/>
        <end position="72"/>
    </location>
</feature>
<name>A0A3E2HBL8_SCYLI</name>
<evidence type="ECO:0000256" key="2">
    <source>
        <dbReference type="SAM" id="MobiDB-lite"/>
    </source>
</evidence>
<reference evidence="4 5" key="1">
    <citation type="submission" date="2018-05" db="EMBL/GenBank/DDBJ databases">
        <title>Draft genome sequence of Scytalidium lignicola DSM 105466, a ubiquitous saprotrophic fungus.</title>
        <authorList>
            <person name="Buettner E."/>
            <person name="Gebauer A.M."/>
            <person name="Hofrichter M."/>
            <person name="Liers C."/>
            <person name="Kellner H."/>
        </authorList>
    </citation>
    <scope>NUCLEOTIDE SEQUENCE [LARGE SCALE GENOMIC DNA]</scope>
    <source>
        <strain evidence="4 5">DSM 105466</strain>
    </source>
</reference>
<dbReference type="Pfam" id="PF03221">
    <property type="entry name" value="HTH_Tnp_Tc5"/>
    <property type="match status" value="1"/>
</dbReference>
<dbReference type="InterPro" id="IPR006600">
    <property type="entry name" value="HTH_CenpB_DNA-bd_dom"/>
</dbReference>
<feature type="compositionally biased region" description="Acidic residues" evidence="2">
    <location>
        <begin position="39"/>
        <end position="62"/>
    </location>
</feature>
<evidence type="ECO:0000313" key="5">
    <source>
        <dbReference type="Proteomes" id="UP000258309"/>
    </source>
</evidence>
<keyword evidence="5" id="KW-1185">Reference proteome</keyword>
<dbReference type="AlphaFoldDB" id="A0A3E2HBL8"/>
<evidence type="ECO:0000259" key="3">
    <source>
        <dbReference type="Pfam" id="PF03221"/>
    </source>
</evidence>
<feature type="compositionally biased region" description="Polar residues" evidence="2">
    <location>
        <begin position="270"/>
        <end position="280"/>
    </location>
</feature>
<organism evidence="4 5">
    <name type="scientific">Scytalidium lignicola</name>
    <name type="common">Hyphomycete</name>
    <dbReference type="NCBI Taxonomy" id="5539"/>
    <lineage>
        <taxon>Eukaryota</taxon>
        <taxon>Fungi</taxon>
        <taxon>Dikarya</taxon>
        <taxon>Ascomycota</taxon>
        <taxon>Pezizomycotina</taxon>
        <taxon>Leotiomycetes</taxon>
        <taxon>Leotiomycetes incertae sedis</taxon>
        <taxon>Scytalidium</taxon>
    </lineage>
</organism>
<dbReference type="EMBL" id="NCSJ02000097">
    <property type="protein sequence ID" value="RFU30542.1"/>
    <property type="molecule type" value="Genomic_DNA"/>
</dbReference>
<sequence>MDGQKTGEFESDRNIQVSLDGSQRDHDGIRQVEAIDQMEQMDEIDQVMDSDDNDCDENEDGELQPQQQTQNIGTSIPIESTRQDERKIYKENMRRAFEWMLEHPTESPRDAGRHFGVIPRSVARKWKRYKERQGRPPKPIGRPKVILPKQEAALAKFCRDCYEGGSPVTRHVVWAAAAMLRSLEDPPKPPPAKNWLRTWLRTSPLHAIKTTPPMSRGRKQAVVMENVRRRLANLPEIPKDTLLPPGPKVIPFKDQEYEIIVPRDIVAESATNSQQLQSESPVDPLEESAPSAPSAPSASSASSAPHGNTFAYTELVYQQLPIGSIMRLV</sequence>
<comment type="caution">
    <text evidence="4">The sequence shown here is derived from an EMBL/GenBank/DDBJ whole genome shotgun (WGS) entry which is preliminary data.</text>
</comment>
<keyword evidence="1" id="KW-0238">DNA-binding</keyword>